<dbReference type="RefSeq" id="WP_237465271.1">
    <property type="nucleotide sequence ID" value="NZ_CAKLDI010000001.1"/>
</dbReference>
<proteinExistence type="predicted"/>
<dbReference type="EMBL" id="CAKLDI010000001">
    <property type="protein sequence ID" value="CAH0533060.1"/>
    <property type="molecule type" value="Genomic_DNA"/>
</dbReference>
<dbReference type="Pfam" id="PF04307">
    <property type="entry name" value="YdjM"/>
    <property type="match status" value="1"/>
</dbReference>
<organism evidence="2 3">
    <name type="scientific">Vibrio stylophorae</name>
    <dbReference type="NCBI Taxonomy" id="659351"/>
    <lineage>
        <taxon>Bacteria</taxon>
        <taxon>Pseudomonadati</taxon>
        <taxon>Pseudomonadota</taxon>
        <taxon>Gammaproteobacteria</taxon>
        <taxon>Vibrionales</taxon>
        <taxon>Vibrionaceae</taxon>
        <taxon>Vibrio</taxon>
    </lineage>
</organism>
<name>A0ABM8ZRY0_9VIBR</name>
<keyword evidence="1" id="KW-0812">Transmembrane</keyword>
<protein>
    <recommendedName>
        <fullName evidence="4">Metal-dependent hydrolase</fullName>
    </recommendedName>
</protein>
<sequence length="355" mass="39804">MDSISQAVLGASVAGAVAGRQCNVKVLLAGAALGTLPDLDVLIDYGSDIANVVKHRGFSHSLFVLTLFSWSLTALLKRFSQFEAWGFMRLGLLIWLSLITHPLLDSFTTYGTQLFWPLSVPSVALNSVFIIDPLYTLPLIIGLCFAWRRRAVMASMAKACRIGLFVSCAYLLWSLAAQQMIMSRVQAQLVATPLENSRVLVSASPFNTLLWRVVVMGEEHYWEGTASLLDSHAQIDFSVHPIGRWPFDVEPQSLRALRRFTHDYLRFEVREQQLLAVDLRLGFVNYHPFSFVMATQNEQGAWQALEQPYQIARNEMGPRPISVVQLWQRLWGDPLALHAKSPAFDSQDAAPFPVQ</sequence>
<gene>
    <name evidence="2" type="ORF">VST7929_00912</name>
</gene>
<evidence type="ECO:0000313" key="2">
    <source>
        <dbReference type="EMBL" id="CAH0533060.1"/>
    </source>
</evidence>
<keyword evidence="1" id="KW-1133">Transmembrane helix</keyword>
<evidence type="ECO:0000313" key="3">
    <source>
        <dbReference type="Proteomes" id="UP000838672"/>
    </source>
</evidence>
<dbReference type="Proteomes" id="UP000838672">
    <property type="component" value="Unassembled WGS sequence"/>
</dbReference>
<dbReference type="InterPro" id="IPR053170">
    <property type="entry name" value="Transcription_regulator"/>
</dbReference>
<dbReference type="PANTHER" id="PTHR40031:SF1">
    <property type="entry name" value="MEMBRANE-BOUND METAL-DEPENDENT HYDROLASE"/>
    <property type="match status" value="1"/>
</dbReference>
<keyword evidence="1" id="KW-0472">Membrane</keyword>
<evidence type="ECO:0000256" key="1">
    <source>
        <dbReference type="SAM" id="Phobius"/>
    </source>
</evidence>
<feature type="transmembrane region" description="Helical" evidence="1">
    <location>
        <begin position="87"/>
        <end position="104"/>
    </location>
</feature>
<feature type="transmembrane region" description="Helical" evidence="1">
    <location>
        <begin position="159"/>
        <end position="176"/>
    </location>
</feature>
<comment type="caution">
    <text evidence="2">The sequence shown here is derived from an EMBL/GenBank/DDBJ whole genome shotgun (WGS) entry which is preliminary data.</text>
</comment>
<evidence type="ECO:0008006" key="4">
    <source>
        <dbReference type="Google" id="ProtNLM"/>
    </source>
</evidence>
<feature type="transmembrane region" description="Helical" evidence="1">
    <location>
        <begin position="57"/>
        <end position="75"/>
    </location>
</feature>
<accession>A0ABM8ZRY0</accession>
<dbReference type="InterPro" id="IPR007404">
    <property type="entry name" value="YdjM-like"/>
</dbReference>
<keyword evidence="3" id="KW-1185">Reference proteome</keyword>
<feature type="transmembrane region" description="Helical" evidence="1">
    <location>
        <begin position="124"/>
        <end position="147"/>
    </location>
</feature>
<dbReference type="PANTHER" id="PTHR40031">
    <property type="entry name" value="HYPOTHETICAL MEMBRANE SPANNING PROTEIN"/>
    <property type="match status" value="1"/>
</dbReference>
<reference evidence="2" key="1">
    <citation type="submission" date="2021-11" db="EMBL/GenBank/DDBJ databases">
        <authorList>
            <person name="Rodrigo-Torres L."/>
            <person name="Arahal R. D."/>
            <person name="Lucena T."/>
        </authorList>
    </citation>
    <scope>NUCLEOTIDE SEQUENCE</scope>
    <source>
        <strain evidence="2">CECT 7929</strain>
    </source>
</reference>